<accession>A0ABQ5KLB6</accession>
<feature type="compositionally biased region" description="Low complexity" evidence="1">
    <location>
        <begin position="910"/>
        <end position="939"/>
    </location>
</feature>
<reference evidence="2" key="1">
    <citation type="submission" date="2022-03" db="EMBL/GenBank/DDBJ databases">
        <title>Draft genome sequence of Aduncisulcus paluster, a free-living microaerophilic Fornicata.</title>
        <authorList>
            <person name="Yuyama I."/>
            <person name="Kume K."/>
            <person name="Tamura T."/>
            <person name="Inagaki Y."/>
            <person name="Hashimoto T."/>
        </authorList>
    </citation>
    <scope>NUCLEOTIDE SEQUENCE</scope>
    <source>
        <strain evidence="2">NY0171</strain>
    </source>
</reference>
<sequence length="1050" mass="115744">MEDSILKDVSHLDDIRCQKDDNFDKLLQLVEYFEDNCSTYLSAYETYKAYGKDFKELDRKVGVLLNQINKITATVKIATDKPKRLQDQMTNRKRVIAPIAKFLDHVPPKSIIGAIQSNPPDSPEFIGIINDIAKKLKFFEGYPSGKAVDEAKARLNECKKLIASIIISTILKSSSSSVSSISSKLQSPSDYSNSVFTELIPKTTFFPPYVRFLTDIHADTQVIMLENLITPLLSYFKSKLQEFSAFIVNYLSTYLLSSPSSSIQGFPIQLLGGPDRWGITSQQIIKHGYIPDIYGKVGVIYRNSDELKHGDEKGGFFKRKRKMTTSGPPLSLLAETDMFKVVHCSQNFYERCILVGLCSMCIYNKKTALKRASSFSGGDFLRGSKHSSPIESQLSPILSASMSSPSFRSPASGDAYLPAHLLPSPRISKFLNLIIADCALSPFCSSSPNVTMHPRLENAEMFVADCAESVAITRRRTMELILSVIDSNSLLAVLPVPAGMGDHSHGMYVDIADLACVLEFCEEQGVAIPSVIKIKEHEHVSLKLNEFYESKKRWKLSKKQSPFLIPSASGSSKSSQGAARILSSRPHTLFSTSLGVLSPPMCVMAIVRGALTQLDGSRMLCGCACGREHVSLKLNEFYESKKRWKLSKKQSPFLIPSASGSSKSSQGAARILSSRPHTLFSTSLGVLSPPMCVMAIVRGALTQLDGSRMLCGCACGREVALSHYLHIELSKAIQDGTLDILEKYVRHIDINDCLLSLRVVEKKKEEEEEKRREEREREKKREEEEERRIDGEKVGRSCAYFSPSLLFLSSVTDSIYGLAQEKLSHLKKVFAKSIPPMLVKSTKRSPHKLGDLTLSPFYSSPRGMRMLANGITADVLKLASLLGCAISSSQLEIIRNPSRNGRESGENKRSSSSSTTAKKSSSDSSAIHSSDSVSDGLSDSISSSHISSSHISSSSSPTPTHTITLPLTLSIGHMIVHRIFERCNSLCLTMETWNRAKQHSKPAVYVIHENGKEGRRKDAKLVHVTLLFGMGLASSSRLTVGAAEGSINPR</sequence>
<evidence type="ECO:0008006" key="4">
    <source>
        <dbReference type="Google" id="ProtNLM"/>
    </source>
</evidence>
<protein>
    <recommendedName>
        <fullName evidence="4">Exocyst complex component Sec8</fullName>
    </recommendedName>
</protein>
<feature type="region of interest" description="Disordered" evidence="1">
    <location>
        <begin position="764"/>
        <end position="788"/>
    </location>
</feature>
<evidence type="ECO:0000313" key="2">
    <source>
        <dbReference type="EMBL" id="GKT32761.1"/>
    </source>
</evidence>
<evidence type="ECO:0000256" key="1">
    <source>
        <dbReference type="SAM" id="MobiDB-lite"/>
    </source>
</evidence>
<feature type="compositionally biased region" description="Basic and acidic residues" evidence="1">
    <location>
        <begin position="900"/>
        <end position="909"/>
    </location>
</feature>
<evidence type="ECO:0000313" key="3">
    <source>
        <dbReference type="Proteomes" id="UP001057375"/>
    </source>
</evidence>
<feature type="region of interest" description="Disordered" evidence="1">
    <location>
        <begin position="895"/>
        <end position="939"/>
    </location>
</feature>
<keyword evidence="3" id="KW-1185">Reference proteome</keyword>
<gene>
    <name evidence="2" type="ORF">ADUPG1_006836</name>
</gene>
<organism evidence="2 3">
    <name type="scientific">Aduncisulcus paluster</name>
    <dbReference type="NCBI Taxonomy" id="2918883"/>
    <lineage>
        <taxon>Eukaryota</taxon>
        <taxon>Metamonada</taxon>
        <taxon>Carpediemonas-like organisms</taxon>
        <taxon>Aduncisulcus</taxon>
    </lineage>
</organism>
<proteinExistence type="predicted"/>
<name>A0ABQ5KLB6_9EUKA</name>
<dbReference type="Proteomes" id="UP001057375">
    <property type="component" value="Unassembled WGS sequence"/>
</dbReference>
<comment type="caution">
    <text evidence="2">The sequence shown here is derived from an EMBL/GenBank/DDBJ whole genome shotgun (WGS) entry which is preliminary data.</text>
</comment>
<dbReference type="EMBL" id="BQXS01010047">
    <property type="protein sequence ID" value="GKT32761.1"/>
    <property type="molecule type" value="Genomic_DNA"/>
</dbReference>